<evidence type="ECO:0000256" key="1">
    <source>
        <dbReference type="ARBA" id="ARBA00006129"/>
    </source>
</evidence>
<comment type="similarity">
    <text evidence="1">Belongs to the NodU/CmcH family.</text>
</comment>
<dbReference type="InterPro" id="IPR051338">
    <property type="entry name" value="NodU/CmcH_Carbamoyltrnsfr"/>
</dbReference>
<dbReference type="InterPro" id="IPR003696">
    <property type="entry name" value="Carbtransf_dom"/>
</dbReference>
<dbReference type="Proteomes" id="UP001348641">
    <property type="component" value="Unassembled WGS sequence"/>
</dbReference>
<dbReference type="EMBL" id="JAUUCC010000227">
    <property type="protein sequence ID" value="MEE2055794.1"/>
    <property type="molecule type" value="Genomic_DNA"/>
</dbReference>
<sequence>MIVLGLSGLPNSQPHHLRSRPGIAEVDSRICQGMDSAACLVVDGNIVAAAAEERFTGDKATGAFPEKAIAYCLDHAGITGDDVDLIAHGFNYDRFRRFFHRTPEYFDEVLSGRTVVEELARTGWKNPGDRFRPVDHHVAHAASAYHLSGYEDALSVVSDGMGETVALTVHRFTRGRMEELYSQGIDSSLGILYSILTRYLGYTFNSDEYKVMGLSAYGDPRRYAEFFARFMGADEGRAAVGWPQGALGRAGEGYPDALAFLEESLGVAPREPGAEVPDEYADIAAAFQARFSEVLTDLVRHWLRHTGQDSLCLSGGTFLNCLANQSISELPEVSRMFVPPAAGDDGTAMGAALHVAGGFSGTFSAYTGPGYGADDVRSALKAFERPGGGSPVWEYHGFTDEYMDLAARDLAEDRVVAWFAGRMEFGPRALGNRSILALPNGDDIKGRLNAIVKMREGFRPFAPAILDSDYEEVFEGRALSPSRYMLSTARTRPERIPSIRGAVHVDGTARVQIVTKEDNEVFWRLLHKVKEHTGLGCVINTSFNVKNQPIIASPDLALEALERMSLGRLYIEGFRVGLGG</sequence>
<dbReference type="InterPro" id="IPR043129">
    <property type="entry name" value="ATPase_NBD"/>
</dbReference>
<evidence type="ECO:0000313" key="4">
    <source>
        <dbReference type="EMBL" id="MEE2055794.1"/>
    </source>
</evidence>
<dbReference type="InterPro" id="IPR038152">
    <property type="entry name" value="Carbam_trans_C_sf"/>
</dbReference>
<dbReference type="Pfam" id="PF16861">
    <property type="entry name" value="Carbam_trans_C"/>
    <property type="match status" value="1"/>
</dbReference>
<dbReference type="SUPFAM" id="SSF53067">
    <property type="entry name" value="Actin-like ATPase domain"/>
    <property type="match status" value="1"/>
</dbReference>
<accession>A0ABU7L2K4</accession>
<feature type="domain" description="Carbamoyltransferase C-terminal" evidence="3">
    <location>
        <begin position="407"/>
        <end position="575"/>
    </location>
</feature>
<feature type="domain" description="Carbamoyltransferase" evidence="2">
    <location>
        <begin position="35"/>
        <end position="353"/>
    </location>
</feature>
<evidence type="ECO:0000259" key="2">
    <source>
        <dbReference type="Pfam" id="PF02543"/>
    </source>
</evidence>
<dbReference type="Gene3D" id="3.90.870.20">
    <property type="entry name" value="Carbamoyltransferase, C-terminal domain"/>
    <property type="match status" value="1"/>
</dbReference>
<dbReference type="InterPro" id="IPR031730">
    <property type="entry name" value="Carbam_trans_C"/>
</dbReference>
<reference evidence="4 5" key="1">
    <citation type="submission" date="2023-07" db="EMBL/GenBank/DDBJ databases">
        <authorList>
            <person name="Girao M."/>
            <person name="Carvalho M.F."/>
        </authorList>
    </citation>
    <scope>NUCLEOTIDE SEQUENCE [LARGE SCALE GENOMIC DNA]</scope>
    <source>
        <strain evidence="4 5">66/93</strain>
    </source>
</reference>
<organism evidence="4 5">
    <name type="scientific">Nocardiopsis tropica</name>
    <dbReference type="NCBI Taxonomy" id="109330"/>
    <lineage>
        <taxon>Bacteria</taxon>
        <taxon>Bacillati</taxon>
        <taxon>Actinomycetota</taxon>
        <taxon>Actinomycetes</taxon>
        <taxon>Streptosporangiales</taxon>
        <taxon>Nocardiopsidaceae</taxon>
        <taxon>Nocardiopsis</taxon>
    </lineage>
</organism>
<name>A0ABU7L2K4_9ACTN</name>
<dbReference type="PANTHER" id="PTHR34847:SF1">
    <property type="entry name" value="NODULATION PROTEIN U"/>
    <property type="match status" value="1"/>
</dbReference>
<evidence type="ECO:0000313" key="5">
    <source>
        <dbReference type="Proteomes" id="UP001348641"/>
    </source>
</evidence>
<proteinExistence type="inferred from homology"/>
<dbReference type="PANTHER" id="PTHR34847">
    <property type="entry name" value="NODULATION PROTEIN U"/>
    <property type="match status" value="1"/>
</dbReference>
<evidence type="ECO:0000259" key="3">
    <source>
        <dbReference type="Pfam" id="PF16861"/>
    </source>
</evidence>
<dbReference type="Gene3D" id="3.30.420.40">
    <property type="match status" value="2"/>
</dbReference>
<dbReference type="RefSeq" id="WP_330162517.1">
    <property type="nucleotide sequence ID" value="NZ_BAAAJA010000047.1"/>
</dbReference>
<protein>
    <submittedName>
        <fullName evidence="4">Carbamoyltransferase C-terminal domain-containing protein</fullName>
    </submittedName>
</protein>
<dbReference type="Pfam" id="PF02543">
    <property type="entry name" value="Carbam_trans_N"/>
    <property type="match status" value="1"/>
</dbReference>
<gene>
    <name evidence="4" type="ORF">Q8A49_35370</name>
</gene>
<comment type="caution">
    <text evidence="4">The sequence shown here is derived from an EMBL/GenBank/DDBJ whole genome shotgun (WGS) entry which is preliminary data.</text>
</comment>